<dbReference type="RefSeq" id="XP_046067692.1">
    <property type="nucleotide sequence ID" value="XM_046211998.1"/>
</dbReference>
<proteinExistence type="predicted"/>
<dbReference type="GeneID" id="70242285"/>
<dbReference type="AlphaFoldDB" id="A0AAD4KH54"/>
<gene>
    <name evidence="1" type="ORF">BGW36DRAFT_304717</name>
</gene>
<organism evidence="1 2">
    <name type="scientific">Talaromyces proteolyticus</name>
    <dbReference type="NCBI Taxonomy" id="1131652"/>
    <lineage>
        <taxon>Eukaryota</taxon>
        <taxon>Fungi</taxon>
        <taxon>Dikarya</taxon>
        <taxon>Ascomycota</taxon>
        <taxon>Pezizomycotina</taxon>
        <taxon>Eurotiomycetes</taxon>
        <taxon>Eurotiomycetidae</taxon>
        <taxon>Eurotiales</taxon>
        <taxon>Trichocomaceae</taxon>
        <taxon>Talaromyces</taxon>
        <taxon>Talaromyces sect. Bacilispori</taxon>
    </lineage>
</organism>
<dbReference type="InterPro" id="IPR053175">
    <property type="entry name" value="DHMBA_Reg_Transcription_Factor"/>
</dbReference>
<keyword evidence="2" id="KW-1185">Reference proteome</keyword>
<reference evidence="1" key="1">
    <citation type="submission" date="2021-12" db="EMBL/GenBank/DDBJ databases">
        <title>Convergent genome expansion in fungi linked to evolution of root-endophyte symbiosis.</title>
        <authorList>
            <consortium name="DOE Joint Genome Institute"/>
            <person name="Ke Y.-H."/>
            <person name="Bonito G."/>
            <person name="Liao H.-L."/>
            <person name="Looney B."/>
            <person name="Rojas-Flechas A."/>
            <person name="Nash J."/>
            <person name="Hameed K."/>
            <person name="Schadt C."/>
            <person name="Martin F."/>
            <person name="Crous P.W."/>
            <person name="Miettinen O."/>
            <person name="Magnuson J.K."/>
            <person name="Labbe J."/>
            <person name="Jacobson D."/>
            <person name="Doktycz M.J."/>
            <person name="Veneault-Fourrey C."/>
            <person name="Kuo A."/>
            <person name="Mondo S."/>
            <person name="Calhoun S."/>
            <person name="Riley R."/>
            <person name="Ohm R."/>
            <person name="LaButti K."/>
            <person name="Andreopoulos B."/>
            <person name="Pangilinan J."/>
            <person name="Nolan M."/>
            <person name="Tritt A."/>
            <person name="Clum A."/>
            <person name="Lipzen A."/>
            <person name="Daum C."/>
            <person name="Barry K."/>
            <person name="Grigoriev I.V."/>
            <person name="Vilgalys R."/>
        </authorList>
    </citation>
    <scope>NUCLEOTIDE SEQUENCE</scope>
    <source>
        <strain evidence="1">PMI_201</strain>
    </source>
</reference>
<dbReference type="PANTHER" id="PTHR38791">
    <property type="entry name" value="ZN(II)2CYS6 TRANSCRIPTION FACTOR (EUROFUNG)-RELATED-RELATED"/>
    <property type="match status" value="1"/>
</dbReference>
<accession>A0AAD4KH54</accession>
<sequence>MTDTSLPQYNLYATTLTNPEISCANALTLTVADQNYFRFFPSSSVVFYYMKPWEWSSFGFIYQGPAAANKLIMRMILALAASDMHRRGLISDVASHEAARNHGRYHYELAVRDLREYLEHGTSNETGEGGASESEFEMIFCTMFLMISFEWHYGHSVKHLQLHLQGVRCLLKAHPEMFLLKDMTNRILTTGSNPKGGLSFMPAQFLLWILYMEIAGHHRGLEGSLYDTLLDSGNSSLHPDYLHQSARIWGRCLWGEEYPDNQILDDMENHRALELLHHAMIMRNKIWQLALGSSERSVTSTPETLFSELMTIRDAFSDVFITAKFTSSLSARRALYTIYFAVCTFDAQILYHRRLLYPTSHVRGTVHRQALASMLEMLYRQYSIDPILLQRMPWSIFMVMIETEDPIHRDWAEQRLREVRHVHEDYGFINILVDEFIDRQRARPGKMVNLFEILQRQYSMYNK</sequence>
<dbReference type="InterPro" id="IPR021858">
    <property type="entry name" value="Fun_TF"/>
</dbReference>
<dbReference type="Proteomes" id="UP001201262">
    <property type="component" value="Unassembled WGS sequence"/>
</dbReference>
<dbReference type="EMBL" id="JAJTJA010000012">
    <property type="protein sequence ID" value="KAH8691600.1"/>
    <property type="molecule type" value="Genomic_DNA"/>
</dbReference>
<comment type="caution">
    <text evidence="1">The sequence shown here is derived from an EMBL/GenBank/DDBJ whole genome shotgun (WGS) entry which is preliminary data.</text>
</comment>
<protein>
    <recommendedName>
        <fullName evidence="3">Zn(II)2Cys6 transcription factor</fullName>
    </recommendedName>
</protein>
<dbReference type="Pfam" id="PF11951">
    <property type="entry name" value="Fungal_trans_2"/>
    <property type="match status" value="1"/>
</dbReference>
<evidence type="ECO:0000313" key="1">
    <source>
        <dbReference type="EMBL" id="KAH8691600.1"/>
    </source>
</evidence>
<name>A0AAD4KH54_9EURO</name>
<evidence type="ECO:0008006" key="3">
    <source>
        <dbReference type="Google" id="ProtNLM"/>
    </source>
</evidence>
<evidence type="ECO:0000313" key="2">
    <source>
        <dbReference type="Proteomes" id="UP001201262"/>
    </source>
</evidence>
<dbReference type="PANTHER" id="PTHR38791:SF12">
    <property type="entry name" value="TRANSCRIPTION FACTOR DOMAIN-CONTAINING PROTEIN-RELATED"/>
    <property type="match status" value="1"/>
</dbReference>